<dbReference type="Pfam" id="PF00929">
    <property type="entry name" value="RNase_T"/>
    <property type="match status" value="1"/>
</dbReference>
<dbReference type="EMBL" id="JBHMEP010000026">
    <property type="protein sequence ID" value="MFB9137834.1"/>
    <property type="molecule type" value="Genomic_DNA"/>
</dbReference>
<dbReference type="CDD" id="cd06127">
    <property type="entry name" value="DEDDh"/>
    <property type="match status" value="1"/>
</dbReference>
<evidence type="ECO:0000256" key="2">
    <source>
        <dbReference type="ARBA" id="ARBA00022801"/>
    </source>
</evidence>
<evidence type="ECO:0000256" key="3">
    <source>
        <dbReference type="ARBA" id="ARBA00022839"/>
    </source>
</evidence>
<dbReference type="InterPro" id="IPR013520">
    <property type="entry name" value="Ribonucl_H"/>
</dbReference>
<gene>
    <name evidence="5" type="ORF">ACFFUV_23070</name>
</gene>
<dbReference type="PANTHER" id="PTHR30231:SF4">
    <property type="entry name" value="PROTEIN NEN2"/>
    <property type="match status" value="1"/>
</dbReference>
<keyword evidence="2" id="KW-0378">Hydrolase</keyword>
<dbReference type="Proteomes" id="UP001589645">
    <property type="component" value="Unassembled WGS sequence"/>
</dbReference>
<dbReference type="GO" id="GO:0004527">
    <property type="term" value="F:exonuclease activity"/>
    <property type="evidence" value="ECO:0007669"/>
    <property type="project" value="UniProtKB-KW"/>
</dbReference>
<proteinExistence type="predicted"/>
<evidence type="ECO:0000313" key="6">
    <source>
        <dbReference type="Proteomes" id="UP001589645"/>
    </source>
</evidence>
<comment type="caution">
    <text evidence="5">The sequence shown here is derived from an EMBL/GenBank/DDBJ whole genome shotgun (WGS) entry which is preliminary data.</text>
</comment>
<evidence type="ECO:0000313" key="5">
    <source>
        <dbReference type="EMBL" id="MFB9137834.1"/>
    </source>
</evidence>
<evidence type="ECO:0000259" key="4">
    <source>
        <dbReference type="SMART" id="SM00479"/>
    </source>
</evidence>
<name>A0ABV5HUN6_9VIBR</name>
<sequence>MKLLFFDLETTGVKFWRNGIHQIGGIVDIDGQEAERFDIRLAPNPAATIEQEALDVAGVTLEQVQSYQPMEEGYRQLVGILSKYVNKFDKRDKMYLVGYNNAGFDNQFLRALFQQCGDKYFGSWFYPNCMDVYVMVTPFLMGARNDMENFKLMTVAKTMGIEIDENKLHDATYDIELTRDIFYKIINKMDVKL</sequence>
<dbReference type="SUPFAM" id="SSF53098">
    <property type="entry name" value="Ribonuclease H-like"/>
    <property type="match status" value="1"/>
</dbReference>
<organism evidence="5 6">
    <name type="scientific">Vibrio olivae</name>
    <dbReference type="NCBI Taxonomy" id="1243002"/>
    <lineage>
        <taxon>Bacteria</taxon>
        <taxon>Pseudomonadati</taxon>
        <taxon>Pseudomonadota</taxon>
        <taxon>Gammaproteobacteria</taxon>
        <taxon>Vibrionales</taxon>
        <taxon>Vibrionaceae</taxon>
        <taxon>Vibrio</taxon>
    </lineage>
</organism>
<keyword evidence="6" id="KW-1185">Reference proteome</keyword>
<dbReference type="SMART" id="SM00479">
    <property type="entry name" value="EXOIII"/>
    <property type="match status" value="1"/>
</dbReference>
<dbReference type="Gene3D" id="3.30.420.10">
    <property type="entry name" value="Ribonuclease H-like superfamily/Ribonuclease H"/>
    <property type="match status" value="1"/>
</dbReference>
<feature type="domain" description="Exonuclease" evidence="4">
    <location>
        <begin position="2"/>
        <end position="191"/>
    </location>
</feature>
<dbReference type="InterPro" id="IPR012337">
    <property type="entry name" value="RNaseH-like_sf"/>
</dbReference>
<dbReference type="PANTHER" id="PTHR30231">
    <property type="entry name" value="DNA POLYMERASE III SUBUNIT EPSILON"/>
    <property type="match status" value="1"/>
</dbReference>
<dbReference type="RefSeq" id="WP_390198190.1">
    <property type="nucleotide sequence ID" value="NZ_JBHMEP010000026.1"/>
</dbReference>
<accession>A0ABV5HUN6</accession>
<reference evidence="5 6" key="1">
    <citation type="submission" date="2024-09" db="EMBL/GenBank/DDBJ databases">
        <authorList>
            <person name="Sun Q."/>
            <person name="Mori K."/>
        </authorList>
    </citation>
    <scope>NUCLEOTIDE SEQUENCE [LARGE SCALE GENOMIC DNA]</scope>
    <source>
        <strain evidence="5 6">CECT 8064</strain>
    </source>
</reference>
<protein>
    <submittedName>
        <fullName evidence="5">Exonuclease domain-containing protein</fullName>
    </submittedName>
</protein>
<evidence type="ECO:0000256" key="1">
    <source>
        <dbReference type="ARBA" id="ARBA00022722"/>
    </source>
</evidence>
<keyword evidence="3 5" id="KW-0269">Exonuclease</keyword>
<dbReference type="InterPro" id="IPR036397">
    <property type="entry name" value="RNaseH_sf"/>
</dbReference>
<keyword evidence="1" id="KW-0540">Nuclease</keyword>